<dbReference type="Proteomes" id="UP000308600">
    <property type="component" value="Unassembled WGS sequence"/>
</dbReference>
<keyword evidence="2" id="KW-1185">Reference proteome</keyword>
<name>A0ACD3AV29_9AGAR</name>
<gene>
    <name evidence="1" type="ORF">BDN72DRAFT_649217</name>
</gene>
<evidence type="ECO:0000313" key="1">
    <source>
        <dbReference type="EMBL" id="TFK68812.1"/>
    </source>
</evidence>
<proteinExistence type="predicted"/>
<sequence>MYRIMFVRFSPRKTKVCKHRLTACFPLATCVFFGIVDVFLCLLVDGGGTREQTWVGWNIGSSSRIIFEWAMPLESTKIGRINSSEEKKTDPQQGGASV</sequence>
<reference evidence="1 2" key="1">
    <citation type="journal article" date="2019" name="Nat. Ecol. Evol.">
        <title>Megaphylogeny resolves global patterns of mushroom evolution.</title>
        <authorList>
            <person name="Varga T."/>
            <person name="Krizsan K."/>
            <person name="Foldi C."/>
            <person name="Dima B."/>
            <person name="Sanchez-Garcia M."/>
            <person name="Sanchez-Ramirez S."/>
            <person name="Szollosi G.J."/>
            <person name="Szarkandi J.G."/>
            <person name="Papp V."/>
            <person name="Albert L."/>
            <person name="Andreopoulos W."/>
            <person name="Angelini C."/>
            <person name="Antonin V."/>
            <person name="Barry K.W."/>
            <person name="Bougher N.L."/>
            <person name="Buchanan P."/>
            <person name="Buyck B."/>
            <person name="Bense V."/>
            <person name="Catcheside P."/>
            <person name="Chovatia M."/>
            <person name="Cooper J."/>
            <person name="Damon W."/>
            <person name="Desjardin D."/>
            <person name="Finy P."/>
            <person name="Geml J."/>
            <person name="Haridas S."/>
            <person name="Hughes K."/>
            <person name="Justo A."/>
            <person name="Karasinski D."/>
            <person name="Kautmanova I."/>
            <person name="Kiss B."/>
            <person name="Kocsube S."/>
            <person name="Kotiranta H."/>
            <person name="LaButti K.M."/>
            <person name="Lechner B.E."/>
            <person name="Liimatainen K."/>
            <person name="Lipzen A."/>
            <person name="Lukacs Z."/>
            <person name="Mihaltcheva S."/>
            <person name="Morgado L.N."/>
            <person name="Niskanen T."/>
            <person name="Noordeloos M.E."/>
            <person name="Ohm R.A."/>
            <person name="Ortiz-Santana B."/>
            <person name="Ovrebo C."/>
            <person name="Racz N."/>
            <person name="Riley R."/>
            <person name="Savchenko A."/>
            <person name="Shiryaev A."/>
            <person name="Soop K."/>
            <person name="Spirin V."/>
            <person name="Szebenyi C."/>
            <person name="Tomsovsky M."/>
            <person name="Tulloss R.E."/>
            <person name="Uehling J."/>
            <person name="Grigoriev I.V."/>
            <person name="Vagvolgyi C."/>
            <person name="Papp T."/>
            <person name="Martin F.M."/>
            <person name="Miettinen O."/>
            <person name="Hibbett D.S."/>
            <person name="Nagy L.G."/>
        </authorList>
    </citation>
    <scope>NUCLEOTIDE SEQUENCE [LARGE SCALE GENOMIC DNA]</scope>
    <source>
        <strain evidence="1 2">NL-1719</strain>
    </source>
</reference>
<accession>A0ACD3AV29</accession>
<dbReference type="EMBL" id="ML208343">
    <property type="protein sequence ID" value="TFK68812.1"/>
    <property type="molecule type" value="Genomic_DNA"/>
</dbReference>
<organism evidence="1 2">
    <name type="scientific">Pluteus cervinus</name>
    <dbReference type="NCBI Taxonomy" id="181527"/>
    <lineage>
        <taxon>Eukaryota</taxon>
        <taxon>Fungi</taxon>
        <taxon>Dikarya</taxon>
        <taxon>Basidiomycota</taxon>
        <taxon>Agaricomycotina</taxon>
        <taxon>Agaricomycetes</taxon>
        <taxon>Agaricomycetidae</taxon>
        <taxon>Agaricales</taxon>
        <taxon>Pluteineae</taxon>
        <taxon>Pluteaceae</taxon>
        <taxon>Pluteus</taxon>
    </lineage>
</organism>
<evidence type="ECO:0000313" key="2">
    <source>
        <dbReference type="Proteomes" id="UP000308600"/>
    </source>
</evidence>
<protein>
    <submittedName>
        <fullName evidence="1">Uncharacterized protein</fullName>
    </submittedName>
</protein>